<protein>
    <recommendedName>
        <fullName evidence="4">Membrane-associated oxidoreductase</fullName>
    </recommendedName>
</protein>
<feature type="transmembrane region" description="Helical" evidence="1">
    <location>
        <begin position="400"/>
        <end position="417"/>
    </location>
</feature>
<keyword evidence="1" id="KW-1133">Transmembrane helix</keyword>
<accession>A0A1H6EB63</accession>
<dbReference type="OrthoDB" id="5194370at2"/>
<dbReference type="RefSeq" id="WP_103944877.1">
    <property type="nucleotide sequence ID" value="NZ_FNVO01000048.1"/>
</dbReference>
<feature type="transmembrane region" description="Helical" evidence="1">
    <location>
        <begin position="429"/>
        <end position="449"/>
    </location>
</feature>
<gene>
    <name evidence="2" type="ORF">SAMN04489712_1488</name>
</gene>
<evidence type="ECO:0000256" key="1">
    <source>
        <dbReference type="SAM" id="Phobius"/>
    </source>
</evidence>
<sequence length="488" mass="53781">MEIADLTPAERRVWRAFPRGEVVDFRRSDDEDAEDGHTWGPERTVRAKALRALLLAGTAEEGQVAALRVVGARITGVLDLQYAAVEHSVRLWGCHFERAAILYGAHVRQLNLSHSYLPALEAATLHVEGVLRLTDCRVPGQVRLGGARLSGALFLERARLGDEDEDPDDVLHLNHATVDDDMWAPGLTVHGQIQLNGAKVSGTVNLDEAMLINPGGTVLDARSFAVGTDMHAVRMRTQGRVNLRGATVAGGIDLTGARLSNPGGVALRASSVIARELWLRNAPRIEGTANLRRSQFELLHATPDVWPDAVRLDGLTYNALAPHLPAKQRLPLLEREEDGYVPHTYEQLTAAYRRIGDDAAARMVQLAKQRRHRTTLPWYAKLWGHLQDVTVGYGFRPMRAAAWLLTLLLTGTIAYTLKQPPALKAGEAPAFNPLFYTFDLLLPIIDFGQEKAFTPQGWYQWLSYALILAGWILATTIVAGITRAVSRQ</sequence>
<keyword evidence="1" id="KW-0472">Membrane</keyword>
<evidence type="ECO:0000313" key="3">
    <source>
        <dbReference type="Proteomes" id="UP000236723"/>
    </source>
</evidence>
<dbReference type="Proteomes" id="UP000236723">
    <property type="component" value="Unassembled WGS sequence"/>
</dbReference>
<keyword evidence="3" id="KW-1185">Reference proteome</keyword>
<evidence type="ECO:0008006" key="4">
    <source>
        <dbReference type="Google" id="ProtNLM"/>
    </source>
</evidence>
<organism evidence="2 3">
    <name type="scientific">Thermomonospora echinospora</name>
    <dbReference type="NCBI Taxonomy" id="1992"/>
    <lineage>
        <taxon>Bacteria</taxon>
        <taxon>Bacillati</taxon>
        <taxon>Actinomycetota</taxon>
        <taxon>Actinomycetes</taxon>
        <taxon>Streptosporangiales</taxon>
        <taxon>Thermomonosporaceae</taxon>
        <taxon>Thermomonospora</taxon>
    </lineage>
</organism>
<proteinExistence type="predicted"/>
<feature type="transmembrane region" description="Helical" evidence="1">
    <location>
        <begin position="461"/>
        <end position="482"/>
    </location>
</feature>
<keyword evidence="1" id="KW-0812">Transmembrane</keyword>
<name>A0A1H6EB63_9ACTN</name>
<evidence type="ECO:0000313" key="2">
    <source>
        <dbReference type="EMBL" id="SEG94501.1"/>
    </source>
</evidence>
<reference evidence="3" key="1">
    <citation type="submission" date="2016-10" db="EMBL/GenBank/DDBJ databases">
        <authorList>
            <person name="Varghese N."/>
            <person name="Submissions S."/>
        </authorList>
    </citation>
    <scope>NUCLEOTIDE SEQUENCE [LARGE SCALE GENOMIC DNA]</scope>
    <source>
        <strain evidence="3">DSM 43163</strain>
    </source>
</reference>
<dbReference type="AlphaFoldDB" id="A0A1H6EB63"/>
<dbReference type="EMBL" id="FNVO01000048">
    <property type="protein sequence ID" value="SEG94501.1"/>
    <property type="molecule type" value="Genomic_DNA"/>
</dbReference>